<gene>
    <name evidence="3" type="ORF">ACFYU5_36135</name>
</gene>
<feature type="region of interest" description="Disordered" evidence="1">
    <location>
        <begin position="22"/>
        <end position="54"/>
    </location>
</feature>
<accession>A0ABW6PF98</accession>
<evidence type="ECO:0000313" key="4">
    <source>
        <dbReference type="Proteomes" id="UP001601442"/>
    </source>
</evidence>
<evidence type="ECO:0000259" key="2">
    <source>
        <dbReference type="Pfam" id="PF01609"/>
    </source>
</evidence>
<sequence length="210" mass="22930">MGVDLENAADVRRCHRPHPVAGEWGFHHRPGTSHAAGARREGDGQAEPPGGVEVEPPDHALGRSRGGWTTKTHLAFEQGRNVLSLVITAGQRADCPQFTSVLDAISVPRLGPGRARTRPDQALADKAYSSRTNRVYLRERGIKATIPVKTDQAASRKKKGSAGGRPPAFDTERYKDRHAVECGIGQLKKNRSMATRYDCDDEQVPPRVRG</sequence>
<dbReference type="Pfam" id="PF01609">
    <property type="entry name" value="DDE_Tnp_1"/>
    <property type="match status" value="1"/>
</dbReference>
<comment type="caution">
    <text evidence="3">The sequence shown here is derived from an EMBL/GenBank/DDBJ whole genome shotgun (WGS) entry which is preliminary data.</text>
</comment>
<dbReference type="InterPro" id="IPR002559">
    <property type="entry name" value="Transposase_11"/>
</dbReference>
<keyword evidence="4" id="KW-1185">Reference proteome</keyword>
<organism evidence="3 4">
    <name type="scientific">Nocardia aobensis</name>
    <dbReference type="NCBI Taxonomy" id="257277"/>
    <lineage>
        <taxon>Bacteria</taxon>
        <taxon>Bacillati</taxon>
        <taxon>Actinomycetota</taxon>
        <taxon>Actinomycetes</taxon>
        <taxon>Mycobacteriales</taxon>
        <taxon>Nocardiaceae</taxon>
        <taxon>Nocardia</taxon>
    </lineage>
</organism>
<dbReference type="Proteomes" id="UP001601442">
    <property type="component" value="Unassembled WGS sequence"/>
</dbReference>
<dbReference type="PANTHER" id="PTHR30007:SF1">
    <property type="entry name" value="BLR1914 PROTEIN"/>
    <property type="match status" value="1"/>
</dbReference>
<dbReference type="PANTHER" id="PTHR30007">
    <property type="entry name" value="PHP DOMAIN PROTEIN"/>
    <property type="match status" value="1"/>
</dbReference>
<proteinExistence type="predicted"/>
<reference evidence="3 4" key="1">
    <citation type="submission" date="2024-10" db="EMBL/GenBank/DDBJ databases">
        <title>The Natural Products Discovery Center: Release of the First 8490 Sequenced Strains for Exploring Actinobacteria Biosynthetic Diversity.</title>
        <authorList>
            <person name="Kalkreuter E."/>
            <person name="Kautsar S.A."/>
            <person name="Yang D."/>
            <person name="Bader C.D."/>
            <person name="Teijaro C.N."/>
            <person name="Fluegel L."/>
            <person name="Davis C.M."/>
            <person name="Simpson J.R."/>
            <person name="Lauterbach L."/>
            <person name="Steele A.D."/>
            <person name="Gui C."/>
            <person name="Meng S."/>
            <person name="Li G."/>
            <person name="Viehrig K."/>
            <person name="Ye F."/>
            <person name="Su P."/>
            <person name="Kiefer A.F."/>
            <person name="Nichols A."/>
            <person name="Cepeda A.J."/>
            <person name="Yan W."/>
            <person name="Fan B."/>
            <person name="Jiang Y."/>
            <person name="Adhikari A."/>
            <person name="Zheng C.-J."/>
            <person name="Schuster L."/>
            <person name="Cowan T.M."/>
            <person name="Smanski M.J."/>
            <person name="Chevrette M.G."/>
            <person name="De Carvalho L.P.S."/>
            <person name="Shen B."/>
        </authorList>
    </citation>
    <scope>NUCLEOTIDE SEQUENCE [LARGE SCALE GENOMIC DNA]</scope>
    <source>
        <strain evidence="3 4">NPDC004119</strain>
    </source>
</reference>
<feature type="region of interest" description="Disordered" evidence="1">
    <location>
        <begin position="149"/>
        <end position="175"/>
    </location>
</feature>
<dbReference type="EMBL" id="JBIAMT010000011">
    <property type="protein sequence ID" value="MFF0501863.1"/>
    <property type="molecule type" value="Genomic_DNA"/>
</dbReference>
<dbReference type="RefSeq" id="WP_387401883.1">
    <property type="nucleotide sequence ID" value="NZ_JBIAMT010000011.1"/>
</dbReference>
<evidence type="ECO:0000256" key="1">
    <source>
        <dbReference type="SAM" id="MobiDB-lite"/>
    </source>
</evidence>
<evidence type="ECO:0000313" key="3">
    <source>
        <dbReference type="EMBL" id="MFF0501863.1"/>
    </source>
</evidence>
<name>A0ABW6PF98_9NOCA</name>
<feature type="domain" description="Transposase IS4-like" evidence="2">
    <location>
        <begin position="69"/>
        <end position="197"/>
    </location>
</feature>
<protein>
    <submittedName>
        <fullName evidence="3">Transposase</fullName>
    </submittedName>
</protein>
<feature type="region of interest" description="Disordered" evidence="1">
    <location>
        <begin position="190"/>
        <end position="210"/>
    </location>
</feature>